<dbReference type="SUPFAM" id="SSF51905">
    <property type="entry name" value="FAD/NAD(P)-binding domain"/>
    <property type="match status" value="1"/>
</dbReference>
<evidence type="ECO:0000256" key="1">
    <source>
        <dbReference type="ARBA" id="ARBA00023002"/>
    </source>
</evidence>
<gene>
    <name evidence="3" type="ORF">NZH93_16650</name>
</gene>
<sequence>MTDDGYDVAIVGAGPVGLTLASLLGRRGHRVVVLERWPVPYPRPRAVHFDDETARVLAAAGIGEVLGTLGEQAAVYEWRNAAGQCLLRFDWSGTGPSGWPIATMFHQPDLERALSAAARAQESVTVLTGHAVTDLDPSEDGVTVLAEGPQGPVRLTAAWVVGCDGANSLVRERIGTAVTDLGYFHDWLVVDVVPRDHRPWEPMNLQVCDPARPTTAVSGGPGRRRWEFMRLPGESVTELNDEATAWRLLEPWGVTPETADLERHTAYTFQARLADEWRAGRLLIAGDAAHLMPPFAGQGLCSGIRDAADLAWKLDLVLAGQVGPDLLDTYPAERRAHVEQAIGVSVELGEVICVVDPETAARRDAFLLANDADPAKILPVRLPSAVTGGVVHRDANGVPVVGSGAPAPQPRLTLDGRTGLLDDLVGPVVVVAATVDPHEVLSDDQVARLRSLGAVLLHLVPEVDVDGVLLPHLAEAGHVGFVLRPDHHLFAGAATPAALADVVADLLVQLPKAFTVEWR</sequence>
<dbReference type="NCBIfam" id="NF004829">
    <property type="entry name" value="PRK06183.1-3"/>
    <property type="match status" value="1"/>
</dbReference>
<dbReference type="PANTHER" id="PTHR43476">
    <property type="entry name" value="3-(3-HYDROXY-PHENYL)PROPIONATE/3-HYDROXYCINNAMIC ACID HYDROXYLASE"/>
    <property type="match status" value="1"/>
</dbReference>
<dbReference type="AlphaFoldDB" id="A0A9X2VKU4"/>
<dbReference type="PANTHER" id="PTHR43476:SF3">
    <property type="entry name" value="FAD-BINDING MONOOXYGENASE"/>
    <property type="match status" value="1"/>
</dbReference>
<name>A0A9X2VKU4_9PSEU</name>
<dbReference type="GO" id="GO:0008688">
    <property type="term" value="F:3-(3-hydroxyphenyl)propionate hydroxylase activity"/>
    <property type="evidence" value="ECO:0007669"/>
    <property type="project" value="TreeGrafter"/>
</dbReference>
<evidence type="ECO:0000259" key="2">
    <source>
        <dbReference type="Pfam" id="PF01494"/>
    </source>
</evidence>
<evidence type="ECO:0000313" key="4">
    <source>
        <dbReference type="Proteomes" id="UP001141259"/>
    </source>
</evidence>
<dbReference type="InterPro" id="IPR050631">
    <property type="entry name" value="PheA/TfdB_FAD_monoxygenase"/>
</dbReference>
<accession>A0A9X2VKU4</accession>
<dbReference type="PRINTS" id="PR00420">
    <property type="entry name" value="RNGMNOXGNASE"/>
</dbReference>
<dbReference type="Gene3D" id="3.30.70.2450">
    <property type="match status" value="1"/>
</dbReference>
<dbReference type="Pfam" id="PF01494">
    <property type="entry name" value="FAD_binding_3"/>
    <property type="match status" value="1"/>
</dbReference>
<comment type="caution">
    <text evidence="3">The sequence shown here is derived from an EMBL/GenBank/DDBJ whole genome shotgun (WGS) entry which is preliminary data.</text>
</comment>
<dbReference type="GO" id="GO:0019622">
    <property type="term" value="P:3-(3-hydroxy)phenylpropionate catabolic process"/>
    <property type="evidence" value="ECO:0007669"/>
    <property type="project" value="TreeGrafter"/>
</dbReference>
<dbReference type="GO" id="GO:0071949">
    <property type="term" value="F:FAD binding"/>
    <property type="evidence" value="ECO:0007669"/>
    <property type="project" value="InterPro"/>
</dbReference>
<dbReference type="EMBL" id="JANYMP010000007">
    <property type="protein sequence ID" value="MCS7478491.1"/>
    <property type="molecule type" value="Genomic_DNA"/>
</dbReference>
<dbReference type="Proteomes" id="UP001141259">
    <property type="component" value="Unassembled WGS sequence"/>
</dbReference>
<evidence type="ECO:0000313" key="3">
    <source>
        <dbReference type="EMBL" id="MCS7478491.1"/>
    </source>
</evidence>
<feature type="domain" description="FAD-binding" evidence="2">
    <location>
        <begin position="6"/>
        <end position="342"/>
    </location>
</feature>
<dbReference type="InterPro" id="IPR002938">
    <property type="entry name" value="FAD-bd"/>
</dbReference>
<organism evidence="3 4">
    <name type="scientific">Umezawaea endophytica</name>
    <dbReference type="NCBI Taxonomy" id="1654476"/>
    <lineage>
        <taxon>Bacteria</taxon>
        <taxon>Bacillati</taxon>
        <taxon>Actinomycetota</taxon>
        <taxon>Actinomycetes</taxon>
        <taxon>Pseudonocardiales</taxon>
        <taxon>Pseudonocardiaceae</taxon>
        <taxon>Umezawaea</taxon>
    </lineage>
</organism>
<dbReference type="Gene3D" id="3.50.50.60">
    <property type="entry name" value="FAD/NAD(P)-binding domain"/>
    <property type="match status" value="1"/>
</dbReference>
<reference evidence="3" key="1">
    <citation type="submission" date="2022-08" db="EMBL/GenBank/DDBJ databases">
        <authorList>
            <person name="Tistechok S."/>
            <person name="Samborskyy M."/>
            <person name="Roman I."/>
        </authorList>
    </citation>
    <scope>NUCLEOTIDE SEQUENCE</scope>
    <source>
        <strain evidence="3">DSM 103496</strain>
    </source>
</reference>
<keyword evidence="1" id="KW-0560">Oxidoreductase</keyword>
<protein>
    <submittedName>
        <fullName evidence="3">Bifunctional 3-(3-hydroxy-phenyl)propionate/3-hydroxycinnamic acid hydroxylase</fullName>
    </submittedName>
</protein>
<dbReference type="InterPro" id="IPR036188">
    <property type="entry name" value="FAD/NAD-bd_sf"/>
</dbReference>
<proteinExistence type="predicted"/>
<dbReference type="RefSeq" id="WP_259624000.1">
    <property type="nucleotide sequence ID" value="NZ_JANYMP010000007.1"/>
</dbReference>
<keyword evidence="4" id="KW-1185">Reference proteome</keyword>